<sequence length="58" mass="6649">CPVDKKIHEDIIGRKVAPLDVDVRYSCGQWIIRVDQLHSTKLFTSQSVSESKHTTIRL</sequence>
<evidence type="ECO:0000313" key="2">
    <source>
        <dbReference type="Proteomes" id="UP000682892"/>
    </source>
</evidence>
<organism evidence="1 2">
    <name type="scientific">Aedes aegypti</name>
    <name type="common">Yellowfever mosquito</name>
    <name type="synonym">Culex aegypti</name>
    <dbReference type="NCBI Taxonomy" id="7159"/>
    <lineage>
        <taxon>Eukaryota</taxon>
        <taxon>Metazoa</taxon>
        <taxon>Ecdysozoa</taxon>
        <taxon>Arthropoda</taxon>
        <taxon>Hexapoda</taxon>
        <taxon>Insecta</taxon>
        <taxon>Pterygota</taxon>
        <taxon>Neoptera</taxon>
        <taxon>Endopterygota</taxon>
        <taxon>Diptera</taxon>
        <taxon>Nematocera</taxon>
        <taxon>Culicoidea</taxon>
        <taxon>Culicidae</taxon>
        <taxon>Culicinae</taxon>
        <taxon>Aedini</taxon>
        <taxon>Aedes</taxon>
        <taxon>Stegomyia</taxon>
    </lineage>
</organism>
<dbReference type="AlphaFoldDB" id="Q173W7"/>
<protein>
    <submittedName>
        <fullName evidence="1">AAEL007021-PA</fullName>
    </submittedName>
</protein>
<name>Q173W7_AEDAE</name>
<dbReference type="Proteomes" id="UP000682892">
    <property type="component" value="Unassembled WGS sequence"/>
</dbReference>
<feature type="non-terminal residue" evidence="1">
    <location>
        <position position="1"/>
    </location>
</feature>
<proteinExistence type="predicted"/>
<evidence type="ECO:0000313" key="1">
    <source>
        <dbReference type="EMBL" id="EAT41329.1"/>
    </source>
</evidence>
<reference evidence="1" key="1">
    <citation type="submission" date="2005-10" db="EMBL/GenBank/DDBJ databases">
        <authorList>
            <person name="Loftus B.J."/>
            <person name="Nene V.M."/>
            <person name="Hannick L.I."/>
            <person name="Bidwell S."/>
            <person name="Haas B."/>
            <person name="Amedeo P."/>
            <person name="Orvis J."/>
            <person name="Wortman J.R."/>
            <person name="White O.R."/>
            <person name="Salzberg S."/>
            <person name="Shumway M."/>
            <person name="Koo H."/>
            <person name="Zhao Y."/>
            <person name="Holmes M."/>
            <person name="Miller J."/>
            <person name="Schatz M."/>
            <person name="Pop M."/>
            <person name="Pai G."/>
            <person name="Utterback T."/>
            <person name="Rogers Y.-H."/>
            <person name="Kravitz S."/>
            <person name="Fraser C.M."/>
        </authorList>
    </citation>
    <scope>NUCLEOTIDE SEQUENCE</scope>
    <source>
        <strain evidence="1">Liverpool</strain>
    </source>
</reference>
<accession>Q173W7</accession>
<feature type="non-terminal residue" evidence="1">
    <location>
        <position position="58"/>
    </location>
</feature>
<reference evidence="1" key="3">
    <citation type="submission" date="2012-09" db="EMBL/GenBank/DDBJ databases">
        <authorList>
            <consortium name="VectorBase"/>
        </authorList>
    </citation>
    <scope>NUCLEOTIDE SEQUENCE</scope>
    <source>
        <strain evidence="1">Liverpool</strain>
    </source>
</reference>
<dbReference type="EMBL" id="CH477416">
    <property type="protein sequence ID" value="EAT41329.1"/>
    <property type="molecule type" value="Genomic_DNA"/>
</dbReference>
<reference evidence="1" key="2">
    <citation type="journal article" date="2007" name="Science">
        <title>Genome sequence of Aedes aegypti, a major arbovirus vector.</title>
        <authorList>
            <person name="Nene V."/>
            <person name="Wortman J.R."/>
            <person name="Lawson D."/>
            <person name="Haas B."/>
            <person name="Kodira C."/>
            <person name="Tu Z.J."/>
            <person name="Loftus B."/>
            <person name="Xi Z."/>
            <person name="Megy K."/>
            <person name="Grabherr M."/>
            <person name="Ren Q."/>
            <person name="Zdobnov E.M."/>
            <person name="Lobo N.F."/>
            <person name="Campbell K.S."/>
            <person name="Brown S.E."/>
            <person name="Bonaldo M.F."/>
            <person name="Zhu J."/>
            <person name="Sinkins S.P."/>
            <person name="Hogenkamp D.G."/>
            <person name="Amedeo P."/>
            <person name="Arensburger P."/>
            <person name="Atkinson P.W."/>
            <person name="Bidwell S."/>
            <person name="Biedler J."/>
            <person name="Birney E."/>
            <person name="Bruggner R.V."/>
            <person name="Costas J."/>
            <person name="Coy M.R."/>
            <person name="Crabtree J."/>
            <person name="Crawford M."/>
            <person name="Debruyn B."/>
            <person name="Decaprio D."/>
            <person name="Eiglmeier K."/>
            <person name="Eisenstadt E."/>
            <person name="El-Dorry H."/>
            <person name="Gelbart W.M."/>
            <person name="Gomes S.L."/>
            <person name="Hammond M."/>
            <person name="Hannick L.I."/>
            <person name="Hogan J.R."/>
            <person name="Holmes M.H."/>
            <person name="Jaffe D."/>
            <person name="Johnston J.S."/>
            <person name="Kennedy R.C."/>
            <person name="Koo H."/>
            <person name="Kravitz S."/>
            <person name="Kriventseva E.V."/>
            <person name="Kulp D."/>
            <person name="Labutti K."/>
            <person name="Lee E."/>
            <person name="Li S."/>
            <person name="Lovin D.D."/>
            <person name="Mao C."/>
            <person name="Mauceli E."/>
            <person name="Menck C.F."/>
            <person name="Miller J.R."/>
            <person name="Montgomery P."/>
            <person name="Mori A."/>
            <person name="Nascimento A.L."/>
            <person name="Naveira H.F."/>
            <person name="Nusbaum C."/>
            <person name="O'leary S."/>
            <person name="Orvis J."/>
            <person name="Pertea M."/>
            <person name="Quesneville H."/>
            <person name="Reidenbach K.R."/>
            <person name="Rogers Y.H."/>
            <person name="Roth C.W."/>
            <person name="Schneider J.R."/>
            <person name="Schatz M."/>
            <person name="Shumway M."/>
            <person name="Stanke M."/>
            <person name="Stinson E.O."/>
            <person name="Tubio J.M."/>
            <person name="Vanzee J.P."/>
            <person name="Verjovski-Almeida S."/>
            <person name="Werner D."/>
            <person name="White O."/>
            <person name="Wyder S."/>
            <person name="Zeng Q."/>
            <person name="Zhao Q."/>
            <person name="Zhao Y."/>
            <person name="Hill C.A."/>
            <person name="Raikhel A.S."/>
            <person name="Soares M.B."/>
            <person name="Knudson D.L."/>
            <person name="Lee N.H."/>
            <person name="Galagan J."/>
            <person name="Salzberg S.L."/>
            <person name="Paulsen I.T."/>
            <person name="Dimopoulos G."/>
            <person name="Collins F.H."/>
            <person name="Birren B."/>
            <person name="Fraser-Liggett C.M."/>
            <person name="Severson D.W."/>
        </authorList>
    </citation>
    <scope>NUCLEOTIDE SEQUENCE [LARGE SCALE GENOMIC DNA]</scope>
    <source>
        <strain evidence="1">Liverpool</strain>
    </source>
</reference>
<dbReference type="PaxDb" id="7159-AAEL007021-PA"/>
<gene>
    <name evidence="1" type="ORF">AaeL_AAEL007021</name>
</gene>
<dbReference type="HOGENOM" id="CLU_2984829_0_0_1"/>